<evidence type="ECO:0000256" key="4">
    <source>
        <dbReference type="ARBA" id="ARBA00023002"/>
    </source>
</evidence>
<dbReference type="SMART" id="SM00829">
    <property type="entry name" value="PKS_ER"/>
    <property type="match status" value="1"/>
</dbReference>
<name>A0A2I2KHV6_9ACTN</name>
<dbReference type="RefSeq" id="WP_101829462.1">
    <property type="nucleotide sequence ID" value="NZ_FZMO01000001.1"/>
</dbReference>
<feature type="domain" description="Enoyl reductase (ER)" evidence="6">
    <location>
        <begin position="7"/>
        <end position="339"/>
    </location>
</feature>
<accession>A0A2I2KHV6</accession>
<evidence type="ECO:0000256" key="1">
    <source>
        <dbReference type="ARBA" id="ARBA00001947"/>
    </source>
</evidence>
<protein>
    <recommendedName>
        <fullName evidence="6">Enoyl reductase (ER) domain-containing protein</fullName>
    </recommendedName>
</protein>
<dbReference type="InterPro" id="IPR011032">
    <property type="entry name" value="GroES-like_sf"/>
</dbReference>
<dbReference type="InterPro" id="IPR036291">
    <property type="entry name" value="NAD(P)-bd_dom_sf"/>
</dbReference>
<sequence length="342" mass="35256">MRAYRVTSPGRSELVDCPLPTLGSGEVLLRVQAVGLCHSDVFHRQAPPVLRQTLPVTLGHEVVGVVEKAAADVTDWRPGTSAAVYVLVGCGRCSACARGEDNLCRTGYRGIGTHLDGGLADYMAVPAGNLVAADGIDPVLAAPMTDAGMTAYHAVASALGLPRSWDVGLVIGIGGLGHLAVQILAAAKADARLIAVDVDPARLELARRLGATDTVLAGHDTAARVTELVGGREVDAVLDFVGTDGTIELAADLTNRGSAIVVAGLGGGSVPFEAQLATRVSPEVTLRRVSAGSRNDLRHVLDLARAGRLRAETVPYPLEKVDEALAALEAGTVLGRAVITIA</sequence>
<dbReference type="Gene3D" id="3.40.50.720">
    <property type="entry name" value="NAD(P)-binding Rossmann-like Domain"/>
    <property type="match status" value="1"/>
</dbReference>
<dbReference type="Pfam" id="PF00107">
    <property type="entry name" value="ADH_zinc_N"/>
    <property type="match status" value="1"/>
</dbReference>
<dbReference type="InterPro" id="IPR050129">
    <property type="entry name" value="Zn_alcohol_dh"/>
</dbReference>
<evidence type="ECO:0000313" key="7">
    <source>
        <dbReference type="EMBL" id="SNQ45248.1"/>
    </source>
</evidence>
<dbReference type="PROSITE" id="PS00059">
    <property type="entry name" value="ADH_ZINC"/>
    <property type="match status" value="1"/>
</dbReference>
<dbReference type="PANTHER" id="PTHR43401:SF4">
    <property type="entry name" value="D-ARABINOSE 1-DEHYDROGENASE (NADP(+))"/>
    <property type="match status" value="1"/>
</dbReference>
<dbReference type="AlphaFoldDB" id="A0A2I2KHV6"/>
<comment type="cofactor">
    <cofactor evidence="1 5">
        <name>Zn(2+)</name>
        <dbReference type="ChEBI" id="CHEBI:29105"/>
    </cofactor>
</comment>
<keyword evidence="4" id="KW-0560">Oxidoreductase</keyword>
<evidence type="ECO:0000313" key="8">
    <source>
        <dbReference type="Proteomes" id="UP000234331"/>
    </source>
</evidence>
<dbReference type="PANTHER" id="PTHR43401">
    <property type="entry name" value="L-THREONINE 3-DEHYDROGENASE"/>
    <property type="match status" value="1"/>
</dbReference>
<organism evidence="7 8">
    <name type="scientific">Frankia canadensis</name>
    <dbReference type="NCBI Taxonomy" id="1836972"/>
    <lineage>
        <taxon>Bacteria</taxon>
        <taxon>Bacillati</taxon>
        <taxon>Actinomycetota</taxon>
        <taxon>Actinomycetes</taxon>
        <taxon>Frankiales</taxon>
        <taxon>Frankiaceae</taxon>
        <taxon>Frankia</taxon>
    </lineage>
</organism>
<dbReference type="InterPro" id="IPR020843">
    <property type="entry name" value="ER"/>
</dbReference>
<dbReference type="Gene3D" id="3.90.180.10">
    <property type="entry name" value="Medium-chain alcohol dehydrogenases, catalytic domain"/>
    <property type="match status" value="1"/>
</dbReference>
<dbReference type="Pfam" id="PF08240">
    <property type="entry name" value="ADH_N"/>
    <property type="match status" value="1"/>
</dbReference>
<evidence type="ECO:0000256" key="2">
    <source>
        <dbReference type="ARBA" id="ARBA00022723"/>
    </source>
</evidence>
<dbReference type="GO" id="GO:0016491">
    <property type="term" value="F:oxidoreductase activity"/>
    <property type="evidence" value="ECO:0007669"/>
    <property type="project" value="UniProtKB-KW"/>
</dbReference>
<reference evidence="7 8" key="1">
    <citation type="submission" date="2017-06" db="EMBL/GenBank/DDBJ databases">
        <authorList>
            <person name="Kim H.J."/>
            <person name="Triplett B.A."/>
        </authorList>
    </citation>
    <scope>NUCLEOTIDE SEQUENCE [LARGE SCALE GENOMIC DNA]</scope>
    <source>
        <strain evidence="7">FRACA_ARgP5</strain>
    </source>
</reference>
<dbReference type="InterPro" id="IPR002328">
    <property type="entry name" value="ADH_Zn_CS"/>
</dbReference>
<comment type="similarity">
    <text evidence="5">Belongs to the zinc-containing alcohol dehydrogenase family.</text>
</comment>
<evidence type="ECO:0000256" key="3">
    <source>
        <dbReference type="ARBA" id="ARBA00022833"/>
    </source>
</evidence>
<dbReference type="SUPFAM" id="SSF51735">
    <property type="entry name" value="NAD(P)-binding Rossmann-fold domains"/>
    <property type="match status" value="1"/>
</dbReference>
<dbReference type="Proteomes" id="UP000234331">
    <property type="component" value="Unassembled WGS sequence"/>
</dbReference>
<dbReference type="OrthoDB" id="334894at2"/>
<evidence type="ECO:0000256" key="5">
    <source>
        <dbReference type="RuleBase" id="RU361277"/>
    </source>
</evidence>
<proteinExistence type="inferred from homology"/>
<evidence type="ECO:0000259" key="6">
    <source>
        <dbReference type="SMART" id="SM00829"/>
    </source>
</evidence>
<dbReference type="InterPro" id="IPR013149">
    <property type="entry name" value="ADH-like_C"/>
</dbReference>
<dbReference type="InterPro" id="IPR013154">
    <property type="entry name" value="ADH-like_N"/>
</dbReference>
<gene>
    <name evidence="7" type="ORF">FRACA_10007</name>
</gene>
<dbReference type="EMBL" id="FZMO01000001">
    <property type="protein sequence ID" value="SNQ45248.1"/>
    <property type="molecule type" value="Genomic_DNA"/>
</dbReference>
<keyword evidence="2 5" id="KW-0479">Metal-binding</keyword>
<keyword evidence="3 5" id="KW-0862">Zinc</keyword>
<dbReference type="SUPFAM" id="SSF50129">
    <property type="entry name" value="GroES-like"/>
    <property type="match status" value="1"/>
</dbReference>
<dbReference type="GO" id="GO:0008270">
    <property type="term" value="F:zinc ion binding"/>
    <property type="evidence" value="ECO:0007669"/>
    <property type="project" value="InterPro"/>
</dbReference>
<keyword evidence="8" id="KW-1185">Reference proteome</keyword>